<proteinExistence type="predicted"/>
<protein>
    <submittedName>
        <fullName evidence="1">Uncharacterized protein</fullName>
    </submittedName>
</protein>
<accession>A0AAN9ENQ2</accession>
<dbReference type="Proteomes" id="UP001372338">
    <property type="component" value="Unassembled WGS sequence"/>
</dbReference>
<gene>
    <name evidence="1" type="ORF">RIF29_25279</name>
</gene>
<evidence type="ECO:0000313" key="2">
    <source>
        <dbReference type="Proteomes" id="UP001372338"/>
    </source>
</evidence>
<organism evidence="1 2">
    <name type="scientific">Crotalaria pallida</name>
    <name type="common">Smooth rattlebox</name>
    <name type="synonym">Crotalaria striata</name>
    <dbReference type="NCBI Taxonomy" id="3830"/>
    <lineage>
        <taxon>Eukaryota</taxon>
        <taxon>Viridiplantae</taxon>
        <taxon>Streptophyta</taxon>
        <taxon>Embryophyta</taxon>
        <taxon>Tracheophyta</taxon>
        <taxon>Spermatophyta</taxon>
        <taxon>Magnoliopsida</taxon>
        <taxon>eudicotyledons</taxon>
        <taxon>Gunneridae</taxon>
        <taxon>Pentapetalae</taxon>
        <taxon>rosids</taxon>
        <taxon>fabids</taxon>
        <taxon>Fabales</taxon>
        <taxon>Fabaceae</taxon>
        <taxon>Papilionoideae</taxon>
        <taxon>50 kb inversion clade</taxon>
        <taxon>genistoids sensu lato</taxon>
        <taxon>core genistoids</taxon>
        <taxon>Crotalarieae</taxon>
        <taxon>Crotalaria</taxon>
    </lineage>
</organism>
<reference evidence="1 2" key="1">
    <citation type="submission" date="2024-01" db="EMBL/GenBank/DDBJ databases">
        <title>The genomes of 5 underutilized Papilionoideae crops provide insights into root nodulation and disease resistanc.</title>
        <authorList>
            <person name="Yuan L."/>
        </authorList>
    </citation>
    <scope>NUCLEOTIDE SEQUENCE [LARGE SCALE GENOMIC DNA]</scope>
    <source>
        <strain evidence="1">ZHUSHIDOU_FW_LH</strain>
        <tissue evidence="1">Leaf</tissue>
    </source>
</reference>
<dbReference type="AlphaFoldDB" id="A0AAN9ENQ2"/>
<name>A0AAN9ENQ2_CROPI</name>
<evidence type="ECO:0000313" key="1">
    <source>
        <dbReference type="EMBL" id="KAK7259666.1"/>
    </source>
</evidence>
<dbReference type="EMBL" id="JAYWIO010000005">
    <property type="protein sequence ID" value="KAK7259666.1"/>
    <property type="molecule type" value="Genomic_DNA"/>
</dbReference>
<comment type="caution">
    <text evidence="1">The sequence shown here is derived from an EMBL/GenBank/DDBJ whole genome shotgun (WGS) entry which is preliminary data.</text>
</comment>
<keyword evidence="2" id="KW-1185">Reference proteome</keyword>
<sequence>MRFVDNDVAFEFYRGIKKAWVDVRRNQLKRRKMAICCGIAAKTEEDFKELRQKALIDCQRLEAKHGAEDGDGETSQFHGQEYANSSTHGVANCVFGSWWINGAANCVFGSSVLGWNGEANEGLTDMVYFSLV</sequence>